<dbReference type="InterPro" id="IPR027267">
    <property type="entry name" value="AH/BAR_dom_sf"/>
</dbReference>
<feature type="compositionally biased region" description="Polar residues" evidence="2">
    <location>
        <begin position="650"/>
        <end position="665"/>
    </location>
</feature>
<feature type="compositionally biased region" description="Polar residues" evidence="2">
    <location>
        <begin position="712"/>
        <end position="723"/>
    </location>
</feature>
<proteinExistence type="predicted"/>
<feature type="coiled-coil region" evidence="1">
    <location>
        <begin position="182"/>
        <end position="216"/>
    </location>
</feature>
<feature type="compositionally biased region" description="Basic and acidic residues" evidence="2">
    <location>
        <begin position="639"/>
        <end position="649"/>
    </location>
</feature>
<accession>A0AAD2D7N7</accession>
<comment type="caution">
    <text evidence="3">The sequence shown here is derived from an EMBL/GenBank/DDBJ whole genome shotgun (WGS) entry which is preliminary data.</text>
</comment>
<dbReference type="Proteomes" id="UP001295684">
    <property type="component" value="Unassembled WGS sequence"/>
</dbReference>
<feature type="compositionally biased region" description="Low complexity" evidence="2">
    <location>
        <begin position="675"/>
        <end position="711"/>
    </location>
</feature>
<gene>
    <name evidence="3" type="ORF">ECRASSUSDP1_LOCUS25433</name>
</gene>
<evidence type="ECO:0000256" key="1">
    <source>
        <dbReference type="SAM" id="Coils"/>
    </source>
</evidence>
<reference evidence="3" key="1">
    <citation type="submission" date="2023-07" db="EMBL/GenBank/DDBJ databases">
        <authorList>
            <consortium name="AG Swart"/>
            <person name="Singh M."/>
            <person name="Singh A."/>
            <person name="Seah K."/>
            <person name="Emmerich C."/>
        </authorList>
    </citation>
    <scope>NUCLEOTIDE SEQUENCE</scope>
    <source>
        <strain evidence="3">DP1</strain>
    </source>
</reference>
<keyword evidence="4" id="KW-1185">Reference proteome</keyword>
<evidence type="ECO:0000313" key="4">
    <source>
        <dbReference type="Proteomes" id="UP001295684"/>
    </source>
</evidence>
<dbReference type="AlphaFoldDB" id="A0AAD2D7N7"/>
<organism evidence="3 4">
    <name type="scientific">Euplotes crassus</name>
    <dbReference type="NCBI Taxonomy" id="5936"/>
    <lineage>
        <taxon>Eukaryota</taxon>
        <taxon>Sar</taxon>
        <taxon>Alveolata</taxon>
        <taxon>Ciliophora</taxon>
        <taxon>Intramacronucleata</taxon>
        <taxon>Spirotrichea</taxon>
        <taxon>Hypotrichia</taxon>
        <taxon>Euplotida</taxon>
        <taxon>Euplotidae</taxon>
        <taxon>Moneuplotes</taxon>
    </lineage>
</organism>
<protein>
    <submittedName>
        <fullName evidence="3">Uncharacterized protein</fullName>
    </submittedName>
</protein>
<feature type="compositionally biased region" description="Basic and acidic residues" evidence="2">
    <location>
        <begin position="725"/>
        <end position="736"/>
    </location>
</feature>
<evidence type="ECO:0000313" key="3">
    <source>
        <dbReference type="EMBL" id="CAI2383917.1"/>
    </source>
</evidence>
<dbReference type="Gene3D" id="1.20.1270.60">
    <property type="entry name" value="Arfaptin homology (AH) domain/BAR domain"/>
    <property type="match status" value="1"/>
</dbReference>
<keyword evidence="1" id="KW-0175">Coiled coil</keyword>
<name>A0AAD2D7N7_EUPCR</name>
<dbReference type="SUPFAM" id="SSF103657">
    <property type="entry name" value="BAR/IMD domain-like"/>
    <property type="match status" value="1"/>
</dbReference>
<evidence type="ECO:0000256" key="2">
    <source>
        <dbReference type="SAM" id="MobiDB-lite"/>
    </source>
</evidence>
<feature type="region of interest" description="Disordered" evidence="2">
    <location>
        <begin position="634"/>
        <end position="736"/>
    </location>
</feature>
<dbReference type="EMBL" id="CAMPGE010026224">
    <property type="protein sequence ID" value="CAI2383917.1"/>
    <property type="molecule type" value="Genomic_DNA"/>
</dbReference>
<sequence length="736" mass="85802">MADIMKLEPKREHVERICKKVWRKVEEVKEFLNLLEVKIECEFKRAESLNRVSKFNLNYLKKTPFEPICKSIIKKAENEAYQTYELVESLKNVIYEPLKDKVKGFSDKIESLDDCFEDHFKKLKHAKEKLISIDSNYSHYSQQLSDILKKMGYDSIDRKSDFFDDKLFYSLNSKMKTVDIRAKEVENQTNELNKLVSSYKTDMESKIHDLEEMEDERIQGIIDALNQMNIFQTNCDMNNKYDCNHFYQTVENIKTDQTVMEYKALFDPAPMLNIQTFKFKLYDELITKSDIEMDSIAEPEEAQHKGKIMKFVSNISSDELDFSEFEKLMSVKLNRYLFVSIMNKYIPKSLPCKKSYNNLSTLFNYCLKGCNRNDDADYLKCILSSSSKIYFDEEEEEDSVIRTYVTEGIRRNKIWDNCAIWGKAIFKDFRDILVKFKIPKEQEREVDKDEVLRNIFFNRLRYYVEKLVYFDMDKKLLLKIIEKFHISYKFTREQNQFLKATVEAKEVEMAPCDELFDEDAKRQLASGSLTKKMGSWMNDIGKFSVSAMSKMKTYIKKKEIDEDPIIDCYDDCAIEEEDNSNADTNGSSKGSPKYNGSKRLTALVKVESAIEDFSKDKKDSIISELEIIQKQSTNSTFNKTKDPSKRSQTKENSVSKNVQEYLNPSSKEEEKYVKPSSPQSSPSSHSKSHNPPGSMPSDIPSSINSQISNTNTLRMTQIHSYPNSEGEKSNETTEAI</sequence>